<accession>A0A225W8T7</accession>
<dbReference type="OrthoDB" id="1902038at2759"/>
<dbReference type="AlphaFoldDB" id="A0A225W8T7"/>
<reference evidence="2" key="1">
    <citation type="submission" date="2017-03" db="EMBL/GenBank/DDBJ databases">
        <title>Phytopthora megakarya and P. palmivora, two closely related causual agents of cacao black pod achieved similar genome size and gene model numbers by different mechanisms.</title>
        <authorList>
            <person name="Ali S."/>
            <person name="Shao J."/>
            <person name="Larry D.J."/>
            <person name="Kronmiller B."/>
            <person name="Shen D."/>
            <person name="Strem M.D."/>
            <person name="Melnick R.L."/>
            <person name="Guiltinan M.J."/>
            <person name="Tyler B.M."/>
            <person name="Meinhardt L.W."/>
            <person name="Bailey B.A."/>
        </authorList>
    </citation>
    <scope>NUCLEOTIDE SEQUENCE [LARGE SCALE GENOMIC DNA]</scope>
    <source>
        <strain evidence="2">zdho120</strain>
    </source>
</reference>
<dbReference type="EMBL" id="NBNE01001442">
    <property type="protein sequence ID" value="OWZ13995.1"/>
    <property type="molecule type" value="Genomic_DNA"/>
</dbReference>
<organism evidence="1 2">
    <name type="scientific">Phytophthora megakarya</name>
    <dbReference type="NCBI Taxonomy" id="4795"/>
    <lineage>
        <taxon>Eukaryota</taxon>
        <taxon>Sar</taxon>
        <taxon>Stramenopiles</taxon>
        <taxon>Oomycota</taxon>
        <taxon>Peronosporomycetes</taxon>
        <taxon>Peronosporales</taxon>
        <taxon>Peronosporaceae</taxon>
        <taxon>Phytophthora</taxon>
    </lineage>
</organism>
<evidence type="ECO:0000313" key="1">
    <source>
        <dbReference type="EMBL" id="OWZ13995.1"/>
    </source>
</evidence>
<comment type="caution">
    <text evidence="1">The sequence shown here is derived from an EMBL/GenBank/DDBJ whole genome shotgun (WGS) entry which is preliminary data.</text>
</comment>
<dbReference type="Proteomes" id="UP000198211">
    <property type="component" value="Unassembled WGS sequence"/>
</dbReference>
<proteinExistence type="predicted"/>
<gene>
    <name evidence="1" type="ORF">PHMEG_00012588</name>
</gene>
<protein>
    <submittedName>
        <fullName evidence="1">Uncharacterized protein</fullName>
    </submittedName>
</protein>
<evidence type="ECO:0000313" key="2">
    <source>
        <dbReference type="Proteomes" id="UP000198211"/>
    </source>
</evidence>
<name>A0A225W8T7_9STRA</name>
<keyword evidence="2" id="KW-1185">Reference proteome</keyword>
<sequence length="79" mass="8937">MKVQTSGTDSDEVFVGYTTKTPLQPSQRKQMQYATMLASLKLIYRIVVSKDLVLRFVMGDADEARFDAVPEHIIDELSI</sequence>